<feature type="transmembrane region" description="Helical" evidence="1">
    <location>
        <begin position="180"/>
        <end position="195"/>
    </location>
</feature>
<dbReference type="EMBL" id="PISE01000035">
    <property type="protein sequence ID" value="PKG22721.1"/>
    <property type="molecule type" value="Genomic_DNA"/>
</dbReference>
<dbReference type="RefSeq" id="WP_101178108.1">
    <property type="nucleotide sequence ID" value="NZ_PISE01000035.1"/>
</dbReference>
<feature type="transmembrane region" description="Helical" evidence="1">
    <location>
        <begin position="157"/>
        <end position="174"/>
    </location>
</feature>
<feature type="transmembrane region" description="Helical" evidence="1">
    <location>
        <begin position="85"/>
        <end position="107"/>
    </location>
</feature>
<dbReference type="InterPro" id="IPR003675">
    <property type="entry name" value="Rce1/LyrA-like_dom"/>
</dbReference>
<reference evidence="3 4" key="1">
    <citation type="journal article" date="2003" name="Int. J. Syst. Evol. Microbiol.">
        <title>Bacillus nealsonii sp. nov., isolated from a spacecraft-assembly facility, whose spores are gamma-radiation resistant.</title>
        <authorList>
            <person name="Venkateswaran K."/>
            <person name="Kempf M."/>
            <person name="Chen F."/>
            <person name="Satomi M."/>
            <person name="Nicholson W."/>
            <person name="Kern R."/>
        </authorList>
    </citation>
    <scope>NUCLEOTIDE SEQUENCE [LARGE SCALE GENOMIC DNA]</scope>
    <source>
        <strain evidence="3 4">FO-92</strain>
    </source>
</reference>
<accession>A0A2N0YZN7</accession>
<dbReference type="PANTHER" id="PTHR36435:SF6">
    <property type="entry name" value="ABORTIVE INFECTION PROTEIN"/>
    <property type="match status" value="1"/>
</dbReference>
<protein>
    <submittedName>
        <fullName evidence="3">CPBP family intramembrane metalloprotease</fullName>
    </submittedName>
</protein>
<feature type="domain" description="CAAX prenyl protease 2/Lysostaphin resistance protein A-like" evidence="2">
    <location>
        <begin position="127"/>
        <end position="212"/>
    </location>
</feature>
<dbReference type="Proteomes" id="UP000233375">
    <property type="component" value="Unassembled WGS sequence"/>
</dbReference>
<gene>
    <name evidence="3" type="ORF">CWS01_15530</name>
</gene>
<feature type="transmembrane region" description="Helical" evidence="1">
    <location>
        <begin position="42"/>
        <end position="64"/>
    </location>
</feature>
<proteinExistence type="predicted"/>
<dbReference type="GO" id="GO:0008237">
    <property type="term" value="F:metallopeptidase activity"/>
    <property type="evidence" value="ECO:0007669"/>
    <property type="project" value="UniProtKB-KW"/>
</dbReference>
<sequence>MKKEYWIILTTYIAMQFSSIIGIPLLYLLGSFFGFQQEEMRFSAVVIWLILSFAATLIIVLLLLRHEFKNPVRNNQANLSTSISWAVGGIFLSLFAQSAAGMIESLFGVTQGSENTERLMTFVERSPIVILVISIIGPILEEVVFRKIIFGTLYKRLNFFLSALISSILFALAHNEFSHILLYASMGFTFAYLYVKTKRILVPIFAHVSMNTLVVVIQLNQDTIQKWMEQSNQITKFIGGF</sequence>
<feature type="transmembrane region" description="Helical" evidence="1">
    <location>
        <begin position="7"/>
        <end position="30"/>
    </location>
</feature>
<dbReference type="GO" id="GO:0004175">
    <property type="term" value="F:endopeptidase activity"/>
    <property type="evidence" value="ECO:0007669"/>
    <property type="project" value="UniProtKB-ARBA"/>
</dbReference>
<keyword evidence="3" id="KW-0482">Metalloprotease</keyword>
<keyword evidence="4" id="KW-1185">Reference proteome</keyword>
<dbReference type="InterPro" id="IPR052710">
    <property type="entry name" value="CAAX_protease"/>
</dbReference>
<comment type="caution">
    <text evidence="3">The sequence shown here is derived from an EMBL/GenBank/DDBJ whole genome shotgun (WGS) entry which is preliminary data.</text>
</comment>
<keyword evidence="3" id="KW-0378">Hydrolase</keyword>
<evidence type="ECO:0000259" key="2">
    <source>
        <dbReference type="Pfam" id="PF02517"/>
    </source>
</evidence>
<dbReference type="PANTHER" id="PTHR36435">
    <property type="entry name" value="SLR1288 PROTEIN"/>
    <property type="match status" value="1"/>
</dbReference>
<dbReference type="OrthoDB" id="2194912at2"/>
<evidence type="ECO:0000313" key="4">
    <source>
        <dbReference type="Proteomes" id="UP000233375"/>
    </source>
</evidence>
<feature type="transmembrane region" description="Helical" evidence="1">
    <location>
        <begin position="127"/>
        <end position="145"/>
    </location>
</feature>
<feature type="transmembrane region" description="Helical" evidence="1">
    <location>
        <begin position="200"/>
        <end position="219"/>
    </location>
</feature>
<dbReference type="Pfam" id="PF02517">
    <property type="entry name" value="Rce1-like"/>
    <property type="match status" value="1"/>
</dbReference>
<dbReference type="GO" id="GO:0080120">
    <property type="term" value="P:CAAX-box protein maturation"/>
    <property type="evidence" value="ECO:0007669"/>
    <property type="project" value="UniProtKB-ARBA"/>
</dbReference>
<organism evidence="3 4">
    <name type="scientific">Niallia nealsonii</name>
    <dbReference type="NCBI Taxonomy" id="115979"/>
    <lineage>
        <taxon>Bacteria</taxon>
        <taxon>Bacillati</taxon>
        <taxon>Bacillota</taxon>
        <taxon>Bacilli</taxon>
        <taxon>Bacillales</taxon>
        <taxon>Bacillaceae</taxon>
        <taxon>Niallia</taxon>
    </lineage>
</organism>
<keyword evidence="1" id="KW-0812">Transmembrane</keyword>
<evidence type="ECO:0000313" key="3">
    <source>
        <dbReference type="EMBL" id="PKG22721.1"/>
    </source>
</evidence>
<keyword evidence="3" id="KW-0645">Protease</keyword>
<dbReference type="AlphaFoldDB" id="A0A2N0YZN7"/>
<dbReference type="GO" id="GO:0006508">
    <property type="term" value="P:proteolysis"/>
    <property type="evidence" value="ECO:0007669"/>
    <property type="project" value="UniProtKB-KW"/>
</dbReference>
<name>A0A2N0YZN7_9BACI</name>
<evidence type="ECO:0000256" key="1">
    <source>
        <dbReference type="SAM" id="Phobius"/>
    </source>
</evidence>
<keyword evidence="1" id="KW-0472">Membrane</keyword>
<keyword evidence="1" id="KW-1133">Transmembrane helix</keyword>